<dbReference type="EMBL" id="ML976006">
    <property type="protein sequence ID" value="KAF1945885.1"/>
    <property type="molecule type" value="Genomic_DNA"/>
</dbReference>
<accession>A0A6A5SYY6</accession>
<sequence>MLWITTDISSGFIITCGWITHDGPLSRISWELSGVSSCSTQMFSSRASSVYWERNLNESGLRHSKGCHSSAYSWERADKATRHGALTRLYLKTDIDTQATEHSHFTDQMLRWTLVCEDFLPAYDASNASFNELTLTHYVGRIVEGLFFRCSDCRSQWPCQHHGKCRSCFDIVVLA</sequence>
<evidence type="ECO:0000313" key="1">
    <source>
        <dbReference type="EMBL" id="KAF1945885.1"/>
    </source>
</evidence>
<dbReference type="AlphaFoldDB" id="A0A6A5SYY6"/>
<keyword evidence="2" id="KW-1185">Reference proteome</keyword>
<evidence type="ECO:0000313" key="2">
    <source>
        <dbReference type="Proteomes" id="UP000800038"/>
    </source>
</evidence>
<organism evidence="1 2">
    <name type="scientific">Clathrospora elynae</name>
    <dbReference type="NCBI Taxonomy" id="706981"/>
    <lineage>
        <taxon>Eukaryota</taxon>
        <taxon>Fungi</taxon>
        <taxon>Dikarya</taxon>
        <taxon>Ascomycota</taxon>
        <taxon>Pezizomycotina</taxon>
        <taxon>Dothideomycetes</taxon>
        <taxon>Pleosporomycetidae</taxon>
        <taxon>Pleosporales</taxon>
        <taxon>Diademaceae</taxon>
        <taxon>Clathrospora</taxon>
    </lineage>
</organism>
<protein>
    <submittedName>
        <fullName evidence="1">Uncharacterized protein</fullName>
    </submittedName>
</protein>
<dbReference type="Proteomes" id="UP000800038">
    <property type="component" value="Unassembled WGS sequence"/>
</dbReference>
<gene>
    <name evidence="1" type="ORF">EJ02DRAFT_509032</name>
</gene>
<reference evidence="1" key="1">
    <citation type="journal article" date="2020" name="Stud. Mycol.">
        <title>101 Dothideomycetes genomes: a test case for predicting lifestyles and emergence of pathogens.</title>
        <authorList>
            <person name="Haridas S."/>
            <person name="Albert R."/>
            <person name="Binder M."/>
            <person name="Bloem J."/>
            <person name="Labutti K."/>
            <person name="Salamov A."/>
            <person name="Andreopoulos B."/>
            <person name="Baker S."/>
            <person name="Barry K."/>
            <person name="Bills G."/>
            <person name="Bluhm B."/>
            <person name="Cannon C."/>
            <person name="Castanera R."/>
            <person name="Culley D."/>
            <person name="Daum C."/>
            <person name="Ezra D."/>
            <person name="Gonzalez J."/>
            <person name="Henrissat B."/>
            <person name="Kuo A."/>
            <person name="Liang C."/>
            <person name="Lipzen A."/>
            <person name="Lutzoni F."/>
            <person name="Magnuson J."/>
            <person name="Mondo S."/>
            <person name="Nolan M."/>
            <person name="Ohm R."/>
            <person name="Pangilinan J."/>
            <person name="Park H.-J."/>
            <person name="Ramirez L."/>
            <person name="Alfaro M."/>
            <person name="Sun H."/>
            <person name="Tritt A."/>
            <person name="Yoshinaga Y."/>
            <person name="Zwiers L.-H."/>
            <person name="Turgeon B."/>
            <person name="Goodwin S."/>
            <person name="Spatafora J."/>
            <person name="Crous P."/>
            <person name="Grigoriev I."/>
        </authorList>
    </citation>
    <scope>NUCLEOTIDE SEQUENCE</scope>
    <source>
        <strain evidence="1">CBS 161.51</strain>
    </source>
</reference>
<name>A0A6A5SYY6_9PLEO</name>
<proteinExistence type="predicted"/>